<sequence>MNVVSPSPDSLNSDSLVKFKDYLKFNPKAETSEDHNIPLAKLHVSFYDNSLHKLVVPFTPVLIRYTLLRNSEGQYDHGDHTLWSSHQIGPSVKSRSLHLKTAKASSKDAFIDCTNRPSRSLNIELKYVVSNAVVPLQVDDSCKMLHLKQSFK</sequence>
<evidence type="ECO:0000313" key="2">
    <source>
        <dbReference type="Proteomes" id="UP000092445"/>
    </source>
</evidence>
<accession>A0A1A9ZEU4</accession>
<reference evidence="1" key="2">
    <citation type="submission" date="2020-05" db="UniProtKB">
        <authorList>
            <consortium name="EnsemblMetazoa"/>
        </authorList>
    </citation>
    <scope>IDENTIFICATION</scope>
    <source>
        <strain evidence="1">IAEA</strain>
    </source>
</reference>
<evidence type="ECO:0000313" key="1">
    <source>
        <dbReference type="EnsemblMetazoa" id="GPAI012476-PA"/>
    </source>
</evidence>
<proteinExistence type="predicted"/>
<keyword evidence="2" id="KW-1185">Reference proteome</keyword>
<dbReference type="VEuPathDB" id="VectorBase:GPAI012476"/>
<reference evidence="2" key="1">
    <citation type="submission" date="2014-03" db="EMBL/GenBank/DDBJ databases">
        <authorList>
            <person name="Aksoy S."/>
            <person name="Warren W."/>
            <person name="Wilson R.K."/>
        </authorList>
    </citation>
    <scope>NUCLEOTIDE SEQUENCE [LARGE SCALE GENOMIC DNA]</scope>
    <source>
        <strain evidence="2">IAEA</strain>
    </source>
</reference>
<name>A0A1A9ZEU4_GLOPL</name>
<dbReference type="Proteomes" id="UP000092445">
    <property type="component" value="Unassembled WGS sequence"/>
</dbReference>
<dbReference type="AlphaFoldDB" id="A0A1A9ZEU4"/>
<dbReference type="EnsemblMetazoa" id="GPAI012476-RA">
    <property type="protein sequence ID" value="GPAI012476-PA"/>
    <property type="gene ID" value="GPAI012476"/>
</dbReference>
<organism evidence="1 2">
    <name type="scientific">Glossina pallidipes</name>
    <name type="common">Tsetse fly</name>
    <dbReference type="NCBI Taxonomy" id="7398"/>
    <lineage>
        <taxon>Eukaryota</taxon>
        <taxon>Metazoa</taxon>
        <taxon>Ecdysozoa</taxon>
        <taxon>Arthropoda</taxon>
        <taxon>Hexapoda</taxon>
        <taxon>Insecta</taxon>
        <taxon>Pterygota</taxon>
        <taxon>Neoptera</taxon>
        <taxon>Endopterygota</taxon>
        <taxon>Diptera</taxon>
        <taxon>Brachycera</taxon>
        <taxon>Muscomorpha</taxon>
        <taxon>Hippoboscoidea</taxon>
        <taxon>Glossinidae</taxon>
        <taxon>Glossina</taxon>
    </lineage>
</organism>
<protein>
    <submittedName>
        <fullName evidence="1">Uncharacterized protein</fullName>
    </submittedName>
</protein>